<gene>
    <name evidence="1" type="ORF">METZ01_LOCUS113402</name>
</gene>
<accession>A0A381X7A5</accession>
<evidence type="ECO:0000313" key="1">
    <source>
        <dbReference type="EMBL" id="SVA60548.1"/>
    </source>
</evidence>
<reference evidence="1" key="1">
    <citation type="submission" date="2018-05" db="EMBL/GenBank/DDBJ databases">
        <authorList>
            <person name="Lanie J.A."/>
            <person name="Ng W.-L."/>
            <person name="Kazmierczak K.M."/>
            <person name="Andrzejewski T.M."/>
            <person name="Davidsen T.M."/>
            <person name="Wayne K.J."/>
            <person name="Tettelin H."/>
            <person name="Glass J.I."/>
            <person name="Rusch D."/>
            <person name="Podicherti R."/>
            <person name="Tsui H.-C.T."/>
            <person name="Winkler M.E."/>
        </authorList>
    </citation>
    <scope>NUCLEOTIDE SEQUENCE</scope>
</reference>
<proteinExistence type="predicted"/>
<feature type="non-terminal residue" evidence="1">
    <location>
        <position position="26"/>
    </location>
</feature>
<protein>
    <submittedName>
        <fullName evidence="1">Uncharacterized protein</fullName>
    </submittedName>
</protein>
<feature type="non-terminal residue" evidence="1">
    <location>
        <position position="1"/>
    </location>
</feature>
<name>A0A381X7A5_9ZZZZ</name>
<sequence>VNAFRLGTGFTLVKSAPAVILPRMTE</sequence>
<organism evidence="1">
    <name type="scientific">marine metagenome</name>
    <dbReference type="NCBI Taxonomy" id="408172"/>
    <lineage>
        <taxon>unclassified sequences</taxon>
        <taxon>metagenomes</taxon>
        <taxon>ecological metagenomes</taxon>
    </lineage>
</organism>
<dbReference type="EMBL" id="UINC01014141">
    <property type="protein sequence ID" value="SVA60548.1"/>
    <property type="molecule type" value="Genomic_DNA"/>
</dbReference>
<dbReference type="AlphaFoldDB" id="A0A381X7A5"/>